<gene>
    <name evidence="4" type="ORF">FB192DRAFT_1456465</name>
</gene>
<dbReference type="InterPro" id="IPR011990">
    <property type="entry name" value="TPR-like_helical_dom_sf"/>
</dbReference>
<dbReference type="InterPro" id="IPR051726">
    <property type="entry name" value="Chitin_Synth_Reg"/>
</dbReference>
<dbReference type="EMBL" id="JAAECE010000003">
    <property type="protein sequence ID" value="KAF1803243.1"/>
    <property type="molecule type" value="Genomic_DNA"/>
</dbReference>
<feature type="coiled-coil region" evidence="2">
    <location>
        <begin position="57"/>
        <end position="84"/>
    </location>
</feature>
<dbReference type="Gene3D" id="1.25.40.10">
    <property type="entry name" value="Tetratricopeptide repeat domain"/>
    <property type="match status" value="2"/>
</dbReference>
<feature type="region of interest" description="Disordered" evidence="3">
    <location>
        <begin position="212"/>
        <end position="278"/>
    </location>
</feature>
<dbReference type="InterPro" id="IPR006597">
    <property type="entry name" value="Sel1-like"/>
</dbReference>
<feature type="compositionally biased region" description="Basic residues" evidence="3">
    <location>
        <begin position="266"/>
        <end position="278"/>
    </location>
</feature>
<proteinExistence type="predicted"/>
<dbReference type="Proteomes" id="UP000469890">
    <property type="component" value="Unassembled WGS sequence"/>
</dbReference>
<feature type="compositionally biased region" description="Low complexity" evidence="3">
    <location>
        <begin position="220"/>
        <end position="242"/>
    </location>
</feature>
<dbReference type="SUPFAM" id="SSF81901">
    <property type="entry name" value="HCP-like"/>
    <property type="match status" value="1"/>
</dbReference>
<evidence type="ECO:0000313" key="4">
    <source>
        <dbReference type="EMBL" id="KAF1803243.1"/>
    </source>
</evidence>
<dbReference type="SMART" id="SM00671">
    <property type="entry name" value="SEL1"/>
    <property type="match status" value="7"/>
</dbReference>
<evidence type="ECO:0000256" key="3">
    <source>
        <dbReference type="SAM" id="MobiDB-lite"/>
    </source>
</evidence>
<keyword evidence="1" id="KW-0677">Repeat</keyword>
<sequence>MRACIFCLFPLTNMAPIITPPPASALAVTKSAKAAAVVVETETPLKDVHEKPLPELIEKVLEAIQQEEDRLRKEEELMHAVSQIRFDKPLAPVEYDNLSAPPSPPPKDDQEVKERLSLEEDYPNRTVDLEDTVNTEYRERTNLTSHQWYFDEYSGIYRQNAPGLWGFQSMPSLQQYTTRTSDTHIKHITEKLLSSHSSILDTSQSPSLRLRFSQRHGSRSNRSSLPTSSGSSSTITSSTIDTPEPEQQEQQGDAWPSPRTVEQVHQLRKQARATRDRRKQLDLCRTLMDAACRDEETEHVTESPIPGTPPVNTRYRQQELRRLKKKDLVLDQVLVLEAQKILKRLALGGGGMGLGTDGDAQFLLANCYGVGGLGLPLDRERAFSLYIHASKQNHIESTYRAGVCYEIGIGTRKDYGRAMSFYRKAATQSHVASMYKLAIILMRGYCGQTINMKEALTWLQRAAALANTQNPHAMYALAMLQFSEEFAEHRIADGSYALELLHTSAHMEYLPSQVKLGELYEMGSHGFVQVDDALSIYWYTRAAEQGNADAALALSSWYLTGSAGILPQSNREAYLWARRAASCQLADRWTTAKAYFLVGMYVEHKIGISETSTEEAAVWFERSAALGHLGALAMLEQEGAAALDHDI</sequence>
<comment type="caution">
    <text evidence="4">The sequence shown here is derived from an EMBL/GenBank/DDBJ whole genome shotgun (WGS) entry which is preliminary data.</text>
</comment>
<protein>
    <submittedName>
        <fullName evidence="4">Uncharacterized protein</fullName>
    </submittedName>
</protein>
<reference evidence="4 5" key="1">
    <citation type="submission" date="2019-09" db="EMBL/GenBank/DDBJ databases">
        <authorList>
            <consortium name="DOE Joint Genome Institute"/>
            <person name="Mondo S.J."/>
            <person name="Navarro-Mendoza M.I."/>
            <person name="Perez-Arques C."/>
            <person name="Panchal S."/>
            <person name="Nicolas F.E."/>
            <person name="Ganguly P."/>
            <person name="Pangilinan J."/>
            <person name="Grigoriev I."/>
            <person name="Heitman J."/>
            <person name="Sanya K."/>
            <person name="Garre V."/>
        </authorList>
    </citation>
    <scope>NUCLEOTIDE SEQUENCE [LARGE SCALE GENOMIC DNA]</scope>
    <source>
        <strain evidence="4 5">MU402</strain>
    </source>
</reference>
<evidence type="ECO:0000313" key="5">
    <source>
        <dbReference type="Proteomes" id="UP000469890"/>
    </source>
</evidence>
<accession>A0A8H4BJD9</accession>
<name>A0A8H4BJD9_MUCCL</name>
<feature type="region of interest" description="Disordered" evidence="3">
    <location>
        <begin position="93"/>
        <end position="119"/>
    </location>
</feature>
<keyword evidence="2" id="KW-0175">Coiled coil</keyword>
<organism evidence="4 5">
    <name type="scientific">Mucor circinelloides f. lusitanicus</name>
    <name type="common">Mucor racemosus var. lusitanicus</name>
    <dbReference type="NCBI Taxonomy" id="29924"/>
    <lineage>
        <taxon>Eukaryota</taxon>
        <taxon>Fungi</taxon>
        <taxon>Fungi incertae sedis</taxon>
        <taxon>Mucoromycota</taxon>
        <taxon>Mucoromycotina</taxon>
        <taxon>Mucoromycetes</taxon>
        <taxon>Mucorales</taxon>
        <taxon>Mucorineae</taxon>
        <taxon>Mucoraceae</taxon>
        <taxon>Mucor</taxon>
    </lineage>
</organism>
<dbReference type="Pfam" id="PF08238">
    <property type="entry name" value="Sel1"/>
    <property type="match status" value="6"/>
</dbReference>
<dbReference type="PANTHER" id="PTHR46430">
    <property type="entry name" value="PROTEIN SKT5-RELATED"/>
    <property type="match status" value="1"/>
</dbReference>
<evidence type="ECO:0000256" key="2">
    <source>
        <dbReference type="SAM" id="Coils"/>
    </source>
</evidence>
<dbReference type="AlphaFoldDB" id="A0A8H4BJD9"/>
<evidence type="ECO:0000256" key="1">
    <source>
        <dbReference type="ARBA" id="ARBA00022737"/>
    </source>
</evidence>
<feature type="compositionally biased region" description="Basic and acidic residues" evidence="3">
    <location>
        <begin position="106"/>
        <end position="118"/>
    </location>
</feature>